<keyword evidence="3" id="KW-0031">Aminopeptidase</keyword>
<keyword evidence="1" id="KW-0812">Transmembrane</keyword>
<evidence type="ECO:0000313" key="4">
    <source>
        <dbReference type="Proteomes" id="UP000298264"/>
    </source>
</evidence>
<evidence type="ECO:0000259" key="2">
    <source>
        <dbReference type="Pfam" id="PF00326"/>
    </source>
</evidence>
<dbReference type="InterPro" id="IPR001375">
    <property type="entry name" value="Peptidase_S9_cat"/>
</dbReference>
<evidence type="ECO:0000256" key="1">
    <source>
        <dbReference type="SAM" id="Phobius"/>
    </source>
</evidence>
<dbReference type="Pfam" id="PF00326">
    <property type="entry name" value="Peptidase_S9"/>
    <property type="match status" value="1"/>
</dbReference>
<keyword evidence="3" id="KW-0645">Protease</keyword>
<dbReference type="InterPro" id="IPR052920">
    <property type="entry name" value="DNA-binding_regulatory"/>
</dbReference>
<protein>
    <submittedName>
        <fullName evidence="3">Dipeptidyl aminopeptidase</fullName>
    </submittedName>
</protein>
<dbReference type="Gene3D" id="3.40.50.1820">
    <property type="entry name" value="alpha/beta hydrolase"/>
    <property type="match status" value="1"/>
</dbReference>
<organism evidence="3 4">
    <name type="scientific">Leptospira ilyithenensis</name>
    <dbReference type="NCBI Taxonomy" id="2484901"/>
    <lineage>
        <taxon>Bacteria</taxon>
        <taxon>Pseudomonadati</taxon>
        <taxon>Spirochaetota</taxon>
        <taxon>Spirochaetia</taxon>
        <taxon>Leptospirales</taxon>
        <taxon>Leptospiraceae</taxon>
        <taxon>Leptospira</taxon>
    </lineage>
</organism>
<feature type="domain" description="Peptidase S9 prolyl oligopeptidase catalytic" evidence="2">
    <location>
        <begin position="135"/>
        <end position="301"/>
    </location>
</feature>
<dbReference type="OrthoDB" id="9776685at2"/>
<evidence type="ECO:0000313" key="3">
    <source>
        <dbReference type="EMBL" id="TGN07183.1"/>
    </source>
</evidence>
<dbReference type="AlphaFoldDB" id="A0A4R9LK12"/>
<feature type="transmembrane region" description="Helical" evidence="1">
    <location>
        <begin position="7"/>
        <end position="26"/>
    </location>
</feature>
<dbReference type="PANTHER" id="PTHR43358:SF4">
    <property type="entry name" value="ALPHA_BETA HYDROLASE FOLD-1 DOMAIN-CONTAINING PROTEIN"/>
    <property type="match status" value="1"/>
</dbReference>
<keyword evidence="3" id="KW-0378">Hydrolase</keyword>
<dbReference type="GO" id="GO:0004177">
    <property type="term" value="F:aminopeptidase activity"/>
    <property type="evidence" value="ECO:0007669"/>
    <property type="project" value="UniProtKB-KW"/>
</dbReference>
<dbReference type="SUPFAM" id="SSF53474">
    <property type="entry name" value="alpha/beta-Hydrolases"/>
    <property type="match status" value="1"/>
</dbReference>
<sequence>MHLTKRALGLTTIIFVILLLSAGYYFSTEMVAFRTRTMDADHERSKIKDFKQIGLPEPETLHFQNGTISIQSWFFKNPKKKKCGVILLHGHAGSRWGILKYAPLFWKRGCSLFAYDARHHGESSGEFGTFGYYEKFDLDKGIEYFSEVSGIPEEKIGALGESYGAATVLQLANVRKDVAFIIAESPYKDMRTIIQKRAVELYGYPILVVSSVAFQIAELRANFVVDETSPLKAASHLSAPVLLIHSKTDEFTPYEHSVEIFEAIPGKKKKLFITEWGAAHSKSINTNYKEVENSVDAFVKEFAPAEFK</sequence>
<dbReference type="EMBL" id="RQHV01000062">
    <property type="protein sequence ID" value="TGN07183.1"/>
    <property type="molecule type" value="Genomic_DNA"/>
</dbReference>
<name>A0A4R9LK12_9LEPT</name>
<dbReference type="PANTHER" id="PTHR43358">
    <property type="entry name" value="ALPHA/BETA-HYDROLASE"/>
    <property type="match status" value="1"/>
</dbReference>
<reference evidence="3" key="1">
    <citation type="journal article" date="2019" name="PLoS Negl. Trop. Dis.">
        <title>Revisiting the worldwide diversity of Leptospira species in the environment.</title>
        <authorList>
            <person name="Vincent A.T."/>
            <person name="Schiettekatte O."/>
            <person name="Bourhy P."/>
            <person name="Veyrier F.J."/>
            <person name="Picardeau M."/>
        </authorList>
    </citation>
    <scope>NUCLEOTIDE SEQUENCE [LARGE SCALE GENOMIC DNA]</scope>
    <source>
        <strain evidence="3">201400974</strain>
    </source>
</reference>
<gene>
    <name evidence="3" type="ORF">EHS11_18955</name>
</gene>
<keyword evidence="1" id="KW-1133">Transmembrane helix</keyword>
<comment type="caution">
    <text evidence="3">The sequence shown here is derived from an EMBL/GenBank/DDBJ whole genome shotgun (WGS) entry which is preliminary data.</text>
</comment>
<proteinExistence type="predicted"/>
<accession>A0A4R9LK12</accession>
<dbReference type="GO" id="GO:0008236">
    <property type="term" value="F:serine-type peptidase activity"/>
    <property type="evidence" value="ECO:0007669"/>
    <property type="project" value="InterPro"/>
</dbReference>
<dbReference type="InterPro" id="IPR029058">
    <property type="entry name" value="AB_hydrolase_fold"/>
</dbReference>
<dbReference type="GO" id="GO:0006508">
    <property type="term" value="P:proteolysis"/>
    <property type="evidence" value="ECO:0007669"/>
    <property type="project" value="InterPro"/>
</dbReference>
<keyword evidence="1" id="KW-0472">Membrane</keyword>
<dbReference type="Proteomes" id="UP000298264">
    <property type="component" value="Unassembled WGS sequence"/>
</dbReference>
<keyword evidence="4" id="KW-1185">Reference proteome</keyword>